<dbReference type="SUPFAM" id="SSF48264">
    <property type="entry name" value="Cytochrome P450"/>
    <property type="match status" value="1"/>
</dbReference>
<dbReference type="CDD" id="cd11061">
    <property type="entry name" value="CYP67-like"/>
    <property type="match status" value="1"/>
</dbReference>
<protein>
    <recommendedName>
        <fullName evidence="11">Cytochrome P450</fullName>
    </recommendedName>
</protein>
<evidence type="ECO:0000313" key="9">
    <source>
        <dbReference type="EMBL" id="KIP05279.1"/>
    </source>
</evidence>
<dbReference type="Proteomes" id="UP000053257">
    <property type="component" value="Unassembled WGS sequence"/>
</dbReference>
<reference evidence="9 10" key="1">
    <citation type="journal article" date="2014" name="PLoS Genet.">
        <title>Analysis of the Phlebiopsis gigantea genome, transcriptome and secretome provides insight into its pioneer colonization strategies of wood.</title>
        <authorList>
            <person name="Hori C."/>
            <person name="Ishida T."/>
            <person name="Igarashi K."/>
            <person name="Samejima M."/>
            <person name="Suzuki H."/>
            <person name="Master E."/>
            <person name="Ferreira P."/>
            <person name="Ruiz-Duenas F.J."/>
            <person name="Held B."/>
            <person name="Canessa P."/>
            <person name="Larrondo L.F."/>
            <person name="Schmoll M."/>
            <person name="Druzhinina I.S."/>
            <person name="Kubicek C.P."/>
            <person name="Gaskell J.A."/>
            <person name="Kersten P."/>
            <person name="St John F."/>
            <person name="Glasner J."/>
            <person name="Sabat G."/>
            <person name="Splinter BonDurant S."/>
            <person name="Syed K."/>
            <person name="Yadav J."/>
            <person name="Mgbeahuruike A.C."/>
            <person name="Kovalchuk A."/>
            <person name="Asiegbu F.O."/>
            <person name="Lackner G."/>
            <person name="Hoffmeister D."/>
            <person name="Rencoret J."/>
            <person name="Gutierrez A."/>
            <person name="Sun H."/>
            <person name="Lindquist E."/>
            <person name="Barry K."/>
            <person name="Riley R."/>
            <person name="Grigoriev I.V."/>
            <person name="Henrissat B."/>
            <person name="Kues U."/>
            <person name="Berka R.M."/>
            <person name="Martinez A.T."/>
            <person name="Covert S.F."/>
            <person name="Blanchette R.A."/>
            <person name="Cullen D."/>
        </authorList>
    </citation>
    <scope>NUCLEOTIDE SEQUENCE [LARGE SCALE GENOMIC DNA]</scope>
    <source>
        <strain evidence="9 10">11061_1 CR5-6</strain>
    </source>
</reference>
<keyword evidence="7" id="KW-0503">Monooxygenase</keyword>
<dbReference type="AlphaFoldDB" id="A0A0C3NK07"/>
<dbReference type="PANTHER" id="PTHR24305">
    <property type="entry name" value="CYTOCHROME P450"/>
    <property type="match status" value="1"/>
</dbReference>
<evidence type="ECO:0000256" key="5">
    <source>
        <dbReference type="ARBA" id="ARBA00023002"/>
    </source>
</evidence>
<dbReference type="GO" id="GO:0004497">
    <property type="term" value="F:monooxygenase activity"/>
    <property type="evidence" value="ECO:0007669"/>
    <property type="project" value="UniProtKB-KW"/>
</dbReference>
<dbReference type="Gene3D" id="1.10.630.10">
    <property type="entry name" value="Cytochrome P450"/>
    <property type="match status" value="1"/>
</dbReference>
<dbReference type="InterPro" id="IPR036396">
    <property type="entry name" value="Cyt_P450_sf"/>
</dbReference>
<evidence type="ECO:0008006" key="11">
    <source>
        <dbReference type="Google" id="ProtNLM"/>
    </source>
</evidence>
<dbReference type="OrthoDB" id="6692864at2759"/>
<dbReference type="Pfam" id="PF00067">
    <property type="entry name" value="p450"/>
    <property type="match status" value="1"/>
</dbReference>
<evidence type="ECO:0000256" key="4">
    <source>
        <dbReference type="ARBA" id="ARBA00022723"/>
    </source>
</evidence>
<comment type="cofactor">
    <cofactor evidence="1 8">
        <name>heme</name>
        <dbReference type="ChEBI" id="CHEBI:30413"/>
    </cofactor>
</comment>
<keyword evidence="6 8" id="KW-0408">Iron</keyword>
<dbReference type="GO" id="GO:0005506">
    <property type="term" value="F:iron ion binding"/>
    <property type="evidence" value="ECO:0007669"/>
    <property type="project" value="InterPro"/>
</dbReference>
<evidence type="ECO:0000256" key="7">
    <source>
        <dbReference type="ARBA" id="ARBA00023033"/>
    </source>
</evidence>
<dbReference type="PANTHER" id="PTHR24305:SF187">
    <property type="entry name" value="P450, PUTATIVE (EUROFUNG)-RELATED"/>
    <property type="match status" value="1"/>
</dbReference>
<evidence type="ECO:0000256" key="2">
    <source>
        <dbReference type="ARBA" id="ARBA00005179"/>
    </source>
</evidence>
<gene>
    <name evidence="9" type="ORF">PHLGIDRAFT_92391</name>
</gene>
<dbReference type="STRING" id="745531.A0A0C3NK07"/>
<accession>A0A0C3NK07</accession>
<dbReference type="GO" id="GO:0020037">
    <property type="term" value="F:heme binding"/>
    <property type="evidence" value="ECO:0007669"/>
    <property type="project" value="InterPro"/>
</dbReference>
<dbReference type="PRINTS" id="PR00385">
    <property type="entry name" value="P450"/>
</dbReference>
<proteinExistence type="inferred from homology"/>
<sequence length="480" mass="54242">MSAYTAYLFTLCVSIVLYRLSPFHPLAQYPGPLLYKITKLAGVWASYSGRHHLILKALHDKYGPVVRIGPNDLSMVDANAVVTVLGPNGLPKGRYYDGRRDPSAPMNLVSMEPGEMHTRRRRLWSRGLGSESLKDYEDIIAERARELVDGLERHSSGVVDIVKWINFFTFDFMGHMAFGQGYGMLHVGADEASYWPVIENFAQSAAMVCHIPWAMPLVQKLPFVAKDLLKMRKLGVDSATARMNRGSKSKDLYYHLSDEPGYEAQKPNVREVVADGALAIIAGADTTSSAMSSLLYFLMRDYERMRRLQEEVDHVYPDTDHVLDSSKHSELKYLNACINEALRLHPPVPTGGPREVQEGTGARMIAGHAIPEQTQIYIPSYVLHRDPRYYPDAPDLFKPERWLDDRGTPNPTAFIPFSFGPANCIGRHLARREMVMVMSLLLRKFELRFAEGFDVDSWPGTLHDYFVSARGPLLIRLQIR</sequence>
<dbReference type="HOGENOM" id="CLU_001570_14_10_1"/>
<organism evidence="9 10">
    <name type="scientific">Phlebiopsis gigantea (strain 11061_1 CR5-6)</name>
    <name type="common">White-rot fungus</name>
    <name type="synonym">Peniophora gigantea</name>
    <dbReference type="NCBI Taxonomy" id="745531"/>
    <lineage>
        <taxon>Eukaryota</taxon>
        <taxon>Fungi</taxon>
        <taxon>Dikarya</taxon>
        <taxon>Basidiomycota</taxon>
        <taxon>Agaricomycotina</taxon>
        <taxon>Agaricomycetes</taxon>
        <taxon>Polyporales</taxon>
        <taxon>Phanerochaetaceae</taxon>
        <taxon>Phlebiopsis</taxon>
    </lineage>
</organism>
<keyword evidence="8" id="KW-0349">Heme</keyword>
<comment type="pathway">
    <text evidence="2">Secondary metabolite biosynthesis.</text>
</comment>
<evidence type="ECO:0000256" key="8">
    <source>
        <dbReference type="PIRSR" id="PIRSR602401-1"/>
    </source>
</evidence>
<evidence type="ECO:0000256" key="1">
    <source>
        <dbReference type="ARBA" id="ARBA00001971"/>
    </source>
</evidence>
<evidence type="ECO:0000256" key="3">
    <source>
        <dbReference type="ARBA" id="ARBA00010617"/>
    </source>
</evidence>
<evidence type="ECO:0000256" key="6">
    <source>
        <dbReference type="ARBA" id="ARBA00023004"/>
    </source>
</evidence>
<dbReference type="InterPro" id="IPR001128">
    <property type="entry name" value="Cyt_P450"/>
</dbReference>
<dbReference type="InterPro" id="IPR050121">
    <property type="entry name" value="Cytochrome_P450_monoxygenase"/>
</dbReference>
<keyword evidence="10" id="KW-1185">Reference proteome</keyword>
<feature type="binding site" description="axial binding residue" evidence="8">
    <location>
        <position position="424"/>
    </location>
    <ligand>
        <name>heme</name>
        <dbReference type="ChEBI" id="CHEBI:30413"/>
    </ligand>
    <ligandPart>
        <name>Fe</name>
        <dbReference type="ChEBI" id="CHEBI:18248"/>
    </ligandPart>
</feature>
<keyword evidence="5" id="KW-0560">Oxidoreductase</keyword>
<dbReference type="InterPro" id="IPR002401">
    <property type="entry name" value="Cyt_P450_E_grp-I"/>
</dbReference>
<dbReference type="PRINTS" id="PR00463">
    <property type="entry name" value="EP450I"/>
</dbReference>
<dbReference type="GO" id="GO:0016705">
    <property type="term" value="F:oxidoreductase activity, acting on paired donors, with incorporation or reduction of molecular oxygen"/>
    <property type="evidence" value="ECO:0007669"/>
    <property type="project" value="InterPro"/>
</dbReference>
<keyword evidence="4 8" id="KW-0479">Metal-binding</keyword>
<evidence type="ECO:0000313" key="10">
    <source>
        <dbReference type="Proteomes" id="UP000053257"/>
    </source>
</evidence>
<comment type="similarity">
    <text evidence="3">Belongs to the cytochrome P450 family.</text>
</comment>
<name>A0A0C3NK07_PHLG1</name>
<dbReference type="EMBL" id="KN840548">
    <property type="protein sequence ID" value="KIP05279.1"/>
    <property type="molecule type" value="Genomic_DNA"/>
</dbReference>